<evidence type="ECO:0000313" key="1">
    <source>
        <dbReference type="EMBL" id="KAG5968982.1"/>
    </source>
</evidence>
<sequence length="113" mass="12690">MVEFDLEPGLQLSIVQEWKEMAVKIAVNCTVSGSLEVFSFAESSILSTGSSLQTGRLEIEIGFCDQKLTAATSVERTDEQIIAISTLFAVNWWDQGFKCRHKDHYLYAIPRQS</sequence>
<evidence type="ECO:0000313" key="2">
    <source>
        <dbReference type="Proteomes" id="UP000742024"/>
    </source>
</evidence>
<dbReference type="EMBL" id="SRPR01000002">
    <property type="protein sequence ID" value="KAG5968982.1"/>
    <property type="molecule type" value="Genomic_DNA"/>
</dbReference>
<accession>A0ABQ7PNC1</accession>
<name>A0ABQ7PNC1_9HYPO</name>
<proteinExistence type="predicted"/>
<dbReference type="Proteomes" id="UP000742024">
    <property type="component" value="Unassembled WGS sequence"/>
</dbReference>
<gene>
    <name evidence="1" type="ORF">E4U57_002421</name>
</gene>
<reference evidence="1 2" key="1">
    <citation type="journal article" date="2020" name="bioRxiv">
        <title>Whole genome comparisons of ergot fungi reveals the divergence and evolution of species within the genus Claviceps are the result of varying mechanisms driving genome evolution and host range expansion.</title>
        <authorList>
            <person name="Wyka S.A."/>
            <person name="Mondo S.J."/>
            <person name="Liu M."/>
            <person name="Dettman J."/>
            <person name="Nalam V."/>
            <person name="Broders K.D."/>
        </authorList>
    </citation>
    <scope>NUCLEOTIDE SEQUENCE [LARGE SCALE GENOMIC DNA]</scope>
    <source>
        <strain evidence="1 2">LM583</strain>
    </source>
</reference>
<protein>
    <submittedName>
        <fullName evidence="1">Uncharacterized protein</fullName>
    </submittedName>
</protein>
<organism evidence="1 2">
    <name type="scientific">Claviceps arundinis</name>
    <dbReference type="NCBI Taxonomy" id="1623583"/>
    <lineage>
        <taxon>Eukaryota</taxon>
        <taxon>Fungi</taxon>
        <taxon>Dikarya</taxon>
        <taxon>Ascomycota</taxon>
        <taxon>Pezizomycotina</taxon>
        <taxon>Sordariomycetes</taxon>
        <taxon>Hypocreomycetidae</taxon>
        <taxon>Hypocreales</taxon>
        <taxon>Clavicipitaceae</taxon>
        <taxon>Claviceps</taxon>
    </lineage>
</organism>
<keyword evidence="2" id="KW-1185">Reference proteome</keyword>
<comment type="caution">
    <text evidence="1">The sequence shown here is derived from an EMBL/GenBank/DDBJ whole genome shotgun (WGS) entry which is preliminary data.</text>
</comment>